<dbReference type="OrthoDB" id="7581334at2"/>
<evidence type="ECO:0000256" key="1">
    <source>
        <dbReference type="SAM" id="Phobius"/>
    </source>
</evidence>
<accession>A0A1S1HI12</accession>
<feature type="transmembrane region" description="Helical" evidence="1">
    <location>
        <begin position="46"/>
        <end position="69"/>
    </location>
</feature>
<proteinExistence type="predicted"/>
<evidence type="ECO:0000313" key="2">
    <source>
        <dbReference type="EMBL" id="OHT21698.1"/>
    </source>
</evidence>
<dbReference type="EMBL" id="MIPT01000001">
    <property type="protein sequence ID" value="OHT21698.1"/>
    <property type="molecule type" value="Genomic_DNA"/>
</dbReference>
<keyword evidence="1" id="KW-1133">Transmembrane helix</keyword>
<dbReference type="PANTHER" id="PTHR34989:SF1">
    <property type="entry name" value="PROTEIN HDED"/>
    <property type="match status" value="1"/>
</dbReference>
<feature type="transmembrane region" description="Helical" evidence="1">
    <location>
        <begin position="81"/>
        <end position="99"/>
    </location>
</feature>
<feature type="transmembrane region" description="Helical" evidence="1">
    <location>
        <begin position="21"/>
        <end position="40"/>
    </location>
</feature>
<dbReference type="InterPro" id="IPR052712">
    <property type="entry name" value="Acid_resist_chaperone_HdeD"/>
</dbReference>
<comment type="caution">
    <text evidence="2">The sequence shown here is derived from an EMBL/GenBank/DDBJ whole genome shotgun (WGS) entry which is preliminary data.</text>
</comment>
<organism evidence="2 3">
    <name type="scientific">Edaphosphingomonas haloaromaticamans</name>
    <dbReference type="NCBI Taxonomy" id="653954"/>
    <lineage>
        <taxon>Bacteria</taxon>
        <taxon>Pseudomonadati</taxon>
        <taxon>Pseudomonadota</taxon>
        <taxon>Alphaproteobacteria</taxon>
        <taxon>Sphingomonadales</taxon>
        <taxon>Rhizorhabdaceae</taxon>
        <taxon>Edaphosphingomonas</taxon>
    </lineage>
</organism>
<keyword evidence="3" id="KW-1185">Reference proteome</keyword>
<dbReference type="PANTHER" id="PTHR34989">
    <property type="entry name" value="PROTEIN HDED"/>
    <property type="match status" value="1"/>
</dbReference>
<sequence>MSAHEANKGVWGSPFPASTGWGWVLTYGVLLILGGILAFLNPLATGFAAGVIFGAILLAYGVIAIVAGLSAFSTRSKVLELLLGVVAVLAGLFVLFDPFQGAASLAWAIGLWLFVSGVSQLFYGLKGTHDKGWRLLLGVVDIGLGTYLVISGPLAGLAFVAAIIGFSFLFRGVFLISLAFGLRRLKSA</sequence>
<dbReference type="GO" id="GO:0005886">
    <property type="term" value="C:plasma membrane"/>
    <property type="evidence" value="ECO:0007669"/>
    <property type="project" value="TreeGrafter"/>
</dbReference>
<evidence type="ECO:0000313" key="3">
    <source>
        <dbReference type="Proteomes" id="UP000179467"/>
    </source>
</evidence>
<dbReference type="InterPro" id="IPR005325">
    <property type="entry name" value="DUF308_memb"/>
</dbReference>
<reference evidence="2 3" key="1">
    <citation type="submission" date="2016-09" db="EMBL/GenBank/DDBJ databases">
        <title>Metabolic pathway, cell adaptation mechanisms and a novel monoxygenase revealed through proteogenomic-transcription analysis of a Sphingomonas haloaromaticamans strain degrading the fungicide ortho-phenylphenol.</title>
        <authorList>
            <person name="Perruchon C."/>
            <person name="Papadopoulou E.S."/>
            <person name="Rousidou C."/>
            <person name="Vasileiadis S."/>
            <person name="Tanou G."/>
            <person name="Amoutzias G."/>
            <person name="Molassiotis A."/>
            <person name="Karpouzas D.G."/>
        </authorList>
    </citation>
    <scope>NUCLEOTIDE SEQUENCE [LARGE SCALE GENOMIC DNA]</scope>
    <source>
        <strain evidence="2 3">P3</strain>
    </source>
</reference>
<dbReference type="Pfam" id="PF03729">
    <property type="entry name" value="DUF308"/>
    <property type="match status" value="1"/>
</dbReference>
<feature type="transmembrane region" description="Helical" evidence="1">
    <location>
        <begin position="105"/>
        <end position="125"/>
    </location>
</feature>
<dbReference type="AlphaFoldDB" id="A0A1S1HI12"/>
<dbReference type="Proteomes" id="UP000179467">
    <property type="component" value="Unassembled WGS sequence"/>
</dbReference>
<feature type="transmembrane region" description="Helical" evidence="1">
    <location>
        <begin position="132"/>
        <end position="150"/>
    </location>
</feature>
<keyword evidence="1" id="KW-0472">Membrane</keyword>
<gene>
    <name evidence="2" type="ORF">BHE75_03709</name>
</gene>
<feature type="transmembrane region" description="Helical" evidence="1">
    <location>
        <begin position="156"/>
        <end position="182"/>
    </location>
</feature>
<name>A0A1S1HI12_9SPHN</name>
<protein>
    <submittedName>
        <fullName evidence="2">Acid-resistance membrane protein</fullName>
    </submittedName>
</protein>
<dbReference type="RefSeq" id="WP_070934712.1">
    <property type="nucleotide sequence ID" value="NZ_MIPT01000001.1"/>
</dbReference>
<keyword evidence="1" id="KW-0812">Transmembrane</keyword>